<dbReference type="InterPro" id="IPR003399">
    <property type="entry name" value="Mce/MlaD"/>
</dbReference>
<dbReference type="GO" id="GO:0005886">
    <property type="term" value="C:plasma membrane"/>
    <property type="evidence" value="ECO:0007669"/>
    <property type="project" value="UniProtKB-SubCell"/>
</dbReference>
<dbReference type="eggNOG" id="COG1463">
    <property type="taxonomic scope" value="Bacteria"/>
</dbReference>
<name>A0A1W6SRF0_9PROT</name>
<keyword evidence="6 7" id="KW-0472">Membrane</keyword>
<keyword evidence="4 7" id="KW-0812">Transmembrane</keyword>
<reference evidence="9 10" key="1">
    <citation type="journal article" date="2015" name="Int. J. Syst. Evol. Microbiol.">
        <title>Nitrosospira lacus sp. nov., a psychrotolerant, ammonia-oxidizing bacterium from sandy lake sediment.</title>
        <authorList>
            <person name="Urakawa H."/>
            <person name="Garcia J.C."/>
            <person name="Nielsen J.L."/>
            <person name="Le V.Q."/>
            <person name="Kozlowski J.A."/>
            <person name="Stein L.Y."/>
            <person name="Lim C.K."/>
            <person name="Pommerening-Roser A."/>
            <person name="Martens-Habbena W."/>
            <person name="Stahl D.A."/>
            <person name="Klotz M.G."/>
        </authorList>
    </citation>
    <scope>NUCLEOTIDE SEQUENCE [LARGE SCALE GENOMIC DNA]</scope>
    <source>
        <strain evidence="9 10">APG3</strain>
    </source>
</reference>
<evidence type="ECO:0000256" key="3">
    <source>
        <dbReference type="ARBA" id="ARBA00022519"/>
    </source>
</evidence>
<dbReference type="InterPro" id="IPR051800">
    <property type="entry name" value="PqiA-PqiB_transport"/>
</dbReference>
<organism evidence="9 10">
    <name type="scientific">Nitrosospira lacus</name>
    <dbReference type="NCBI Taxonomy" id="1288494"/>
    <lineage>
        <taxon>Bacteria</taxon>
        <taxon>Pseudomonadati</taxon>
        <taxon>Pseudomonadota</taxon>
        <taxon>Betaproteobacteria</taxon>
        <taxon>Nitrosomonadales</taxon>
        <taxon>Nitrosomonadaceae</taxon>
        <taxon>Nitrosospira</taxon>
    </lineage>
</organism>
<evidence type="ECO:0000259" key="8">
    <source>
        <dbReference type="Pfam" id="PF02470"/>
    </source>
</evidence>
<evidence type="ECO:0000256" key="6">
    <source>
        <dbReference type="ARBA" id="ARBA00023136"/>
    </source>
</evidence>
<dbReference type="eggNOG" id="COG3008">
    <property type="taxonomic scope" value="Bacteria"/>
</dbReference>
<feature type="domain" description="Mce/MlaD" evidence="8">
    <location>
        <begin position="56"/>
        <end position="143"/>
    </location>
</feature>
<dbReference type="Proteomes" id="UP000012179">
    <property type="component" value="Chromosome"/>
</dbReference>
<proteinExistence type="predicted"/>
<evidence type="ECO:0000256" key="2">
    <source>
        <dbReference type="ARBA" id="ARBA00022475"/>
    </source>
</evidence>
<evidence type="ECO:0000256" key="4">
    <source>
        <dbReference type="ARBA" id="ARBA00022692"/>
    </source>
</evidence>
<dbReference type="PANTHER" id="PTHR30462">
    <property type="entry name" value="INTERMEMBRANE TRANSPORT PROTEIN PQIB-RELATED"/>
    <property type="match status" value="1"/>
</dbReference>
<evidence type="ECO:0000313" key="10">
    <source>
        <dbReference type="Proteomes" id="UP000012179"/>
    </source>
</evidence>
<comment type="subcellular location">
    <subcellularLocation>
        <location evidence="1">Cell inner membrane</location>
    </subcellularLocation>
</comment>
<feature type="domain" description="Mce/MlaD" evidence="8">
    <location>
        <begin position="171"/>
        <end position="231"/>
    </location>
</feature>
<gene>
    <name evidence="9" type="ORF">EBAPG3_011805</name>
</gene>
<keyword evidence="3" id="KW-0997">Cell inner membrane</keyword>
<keyword evidence="5 7" id="KW-1133">Transmembrane helix</keyword>
<evidence type="ECO:0000256" key="5">
    <source>
        <dbReference type="ARBA" id="ARBA00022989"/>
    </source>
</evidence>
<dbReference type="Pfam" id="PF02470">
    <property type="entry name" value="MlaD"/>
    <property type="match status" value="3"/>
</dbReference>
<dbReference type="KEGG" id="nlc:EBAPG3_011805"/>
<protein>
    <submittedName>
        <fullName evidence="9">Mammalian cell entry protein</fullName>
    </submittedName>
</protein>
<feature type="domain" description="Mce/MlaD" evidence="8">
    <location>
        <begin position="301"/>
        <end position="401"/>
    </location>
</feature>
<evidence type="ECO:0000256" key="7">
    <source>
        <dbReference type="SAM" id="Phobius"/>
    </source>
</evidence>
<dbReference type="AlphaFoldDB" id="A0A1W6SRF0"/>
<dbReference type="RefSeq" id="WP_004177914.1">
    <property type="nucleotide sequence ID" value="NZ_CP021106.3"/>
</dbReference>
<dbReference type="OrthoDB" id="9806984at2"/>
<keyword evidence="2" id="KW-1003">Cell membrane</keyword>
<evidence type="ECO:0000256" key="1">
    <source>
        <dbReference type="ARBA" id="ARBA00004533"/>
    </source>
</evidence>
<sequence>MSEIKTGEPDGSVEEAMPVPVKAPQRDWIPSLIWLIPILAAVIGISLAVQTWIQRGPEIIISFHSAEGLEAGKTKVKYKEVDIGTVESITLSEDRSRVLVTVLLKREAKSFTATDSRFWVVRPRVAASGVSGLGTLLFGAYVGADAGIETEKTDKFTGLEVPPIITRDASGKQYVLRATDIGSLDIGSPVYYRRIKVGQVTAFDLDEDGKGITIRIFINAPYDKFVGINTRFWHASGFDMQINASGFTLNTQSLATVVLGGLSFQAPDENPGPPAKENTAYVLAESQAEAVREQDGEATMIVLNFKQSVRGLVPGAEVSFRGLPLGHVKSVGIEYDPKRQEFSMPVLVEVYPERLGRKFIESHRQSKYTPQQRLQFMIDRGLGAQLRTGNLLTGQIYIAFDFFPKLVPAKKSAGKAASADVPHPLLQLPTIPSSAEALETQVSEIAFKLSKVPFDQIGDELQQSLKELKGTLNSTAQLAEKLNNDVAPEITTAMRDVSKTLSAAERTLSEDAPLQQDLRQTLQELSRAAASLRILTDYFELHPESVIRGKRRDKQ</sequence>
<dbReference type="PANTHER" id="PTHR30462:SF0">
    <property type="entry name" value="INTERMEMBRANE TRANSPORT PROTEIN YEBT"/>
    <property type="match status" value="1"/>
</dbReference>
<dbReference type="EMBL" id="CP021106">
    <property type="protein sequence ID" value="ARO88400.1"/>
    <property type="molecule type" value="Genomic_DNA"/>
</dbReference>
<accession>A0A1W6SRF0</accession>
<evidence type="ECO:0000313" key="9">
    <source>
        <dbReference type="EMBL" id="ARO88400.1"/>
    </source>
</evidence>
<feature type="transmembrane region" description="Helical" evidence="7">
    <location>
        <begin position="32"/>
        <end position="53"/>
    </location>
</feature>
<keyword evidence="10" id="KW-1185">Reference proteome</keyword>